<feature type="chain" id="PRO_5003654677" evidence="5">
    <location>
        <begin position="25"/>
        <end position="182"/>
    </location>
</feature>
<evidence type="ECO:0000313" key="7">
    <source>
        <dbReference type="EMBL" id="AFJ03176.1"/>
    </source>
</evidence>
<keyword evidence="5" id="KW-0732">Signal</keyword>
<dbReference type="PROSITE" id="PS51257">
    <property type="entry name" value="PROKAR_LIPOPROTEIN"/>
    <property type="match status" value="1"/>
</dbReference>
<comment type="subcellular location">
    <subcellularLocation>
        <location evidence="1">Cell outer membrane</location>
    </subcellularLocation>
</comment>
<evidence type="ECO:0000256" key="1">
    <source>
        <dbReference type="ARBA" id="ARBA00004442"/>
    </source>
</evidence>
<keyword evidence="3" id="KW-0998">Cell outer membrane</keyword>
<keyword evidence="8" id="KW-1185">Reference proteome</keyword>
<evidence type="ECO:0000256" key="3">
    <source>
        <dbReference type="ARBA" id="ARBA00023237"/>
    </source>
</evidence>
<dbReference type="OrthoDB" id="6195779at2"/>
<dbReference type="PRINTS" id="PR01021">
    <property type="entry name" value="OMPADOMAIN"/>
</dbReference>
<dbReference type="KEGG" id="mec:Q7C_2037"/>
<dbReference type="Gene3D" id="3.30.1330.60">
    <property type="entry name" value="OmpA-like domain"/>
    <property type="match status" value="1"/>
</dbReference>
<dbReference type="GO" id="GO:0009279">
    <property type="term" value="C:cell outer membrane"/>
    <property type="evidence" value="ECO:0007669"/>
    <property type="project" value="UniProtKB-SubCell"/>
</dbReference>
<evidence type="ECO:0000313" key="8">
    <source>
        <dbReference type="Proteomes" id="UP000009145"/>
    </source>
</evidence>
<reference evidence="7 8" key="1">
    <citation type="journal article" date="2012" name="J. Bacteriol.">
        <title>Complete genome sequences of Methylophaga sp. strain JAM1 and Methylophaga sp. strain JAM7.</title>
        <authorList>
            <person name="Villeneuve C."/>
            <person name="Martineau C."/>
            <person name="Mauffrey F."/>
            <person name="Villemur R."/>
        </authorList>
    </citation>
    <scope>NUCLEOTIDE SEQUENCE [LARGE SCALE GENOMIC DNA]</scope>
    <source>
        <strain evidence="7 8">JAM7</strain>
    </source>
</reference>
<dbReference type="STRING" id="754477.Q7C_2037"/>
<accession>I1YJT3</accession>
<evidence type="ECO:0000259" key="6">
    <source>
        <dbReference type="PROSITE" id="PS51123"/>
    </source>
</evidence>
<sequence precursor="true">MMRNYSLLLVVSLLALTGCGAIHNAIGPDRAESELRDAVEAPVTLSGAESPFCAVPVVSEPSLAPAVAAIPPAPYEATLYFILDTDELTPESKIEARNIYNEIISRQIAEAIVVGHTDTSASHAYNQTLSLERANKVRQDLIDIGVPANIIRTSGVGETDLLIETADGVREPRNRRVKIDVR</sequence>
<dbReference type="PANTHER" id="PTHR30329">
    <property type="entry name" value="STATOR ELEMENT OF FLAGELLAR MOTOR COMPLEX"/>
    <property type="match status" value="1"/>
</dbReference>
<dbReference type="HOGENOM" id="CLU_016890_8_0_6"/>
<gene>
    <name evidence="7" type="ordered locus">Q7C_2037</name>
</gene>
<evidence type="ECO:0000256" key="4">
    <source>
        <dbReference type="PROSITE-ProRule" id="PRU00473"/>
    </source>
</evidence>
<dbReference type="AlphaFoldDB" id="I1YJT3"/>
<dbReference type="PANTHER" id="PTHR30329:SF21">
    <property type="entry name" value="LIPOPROTEIN YIAD-RELATED"/>
    <property type="match status" value="1"/>
</dbReference>
<dbReference type="SUPFAM" id="SSF103088">
    <property type="entry name" value="OmpA-like"/>
    <property type="match status" value="1"/>
</dbReference>
<dbReference type="Pfam" id="PF00691">
    <property type="entry name" value="OmpA"/>
    <property type="match status" value="1"/>
</dbReference>
<dbReference type="eggNOG" id="COG2885">
    <property type="taxonomic scope" value="Bacteria"/>
</dbReference>
<proteinExistence type="predicted"/>
<dbReference type="PROSITE" id="PS51123">
    <property type="entry name" value="OMPA_2"/>
    <property type="match status" value="1"/>
</dbReference>
<evidence type="ECO:0000256" key="2">
    <source>
        <dbReference type="ARBA" id="ARBA00023136"/>
    </source>
</evidence>
<dbReference type="InterPro" id="IPR050330">
    <property type="entry name" value="Bact_OuterMem_StrucFunc"/>
</dbReference>
<dbReference type="InterPro" id="IPR006664">
    <property type="entry name" value="OMP_bac"/>
</dbReference>
<organism evidence="7 8">
    <name type="scientific">Methylophaga frappieri (strain ATCC BAA-2434 / DSM 25690 / JAM7)</name>
    <dbReference type="NCBI Taxonomy" id="754477"/>
    <lineage>
        <taxon>Bacteria</taxon>
        <taxon>Pseudomonadati</taxon>
        <taxon>Pseudomonadota</taxon>
        <taxon>Gammaproteobacteria</taxon>
        <taxon>Thiotrichales</taxon>
        <taxon>Piscirickettsiaceae</taxon>
        <taxon>Methylophaga</taxon>
    </lineage>
</organism>
<dbReference type="InterPro" id="IPR036737">
    <property type="entry name" value="OmpA-like_sf"/>
</dbReference>
<evidence type="ECO:0000256" key="5">
    <source>
        <dbReference type="SAM" id="SignalP"/>
    </source>
</evidence>
<name>I1YJT3_METFJ</name>
<protein>
    <submittedName>
        <fullName evidence="7">Outer membrane protein A</fullName>
    </submittedName>
</protein>
<keyword evidence="2 4" id="KW-0472">Membrane</keyword>
<dbReference type="CDD" id="cd07185">
    <property type="entry name" value="OmpA_C-like"/>
    <property type="match status" value="1"/>
</dbReference>
<feature type="signal peptide" evidence="5">
    <location>
        <begin position="1"/>
        <end position="24"/>
    </location>
</feature>
<dbReference type="RefSeq" id="WP_014704595.1">
    <property type="nucleotide sequence ID" value="NC_017856.1"/>
</dbReference>
<feature type="domain" description="OmpA-like" evidence="6">
    <location>
        <begin position="68"/>
        <end position="182"/>
    </location>
</feature>
<dbReference type="EMBL" id="CP003380">
    <property type="protein sequence ID" value="AFJ03176.1"/>
    <property type="molecule type" value="Genomic_DNA"/>
</dbReference>
<dbReference type="Proteomes" id="UP000009145">
    <property type="component" value="Chromosome"/>
</dbReference>
<dbReference type="InterPro" id="IPR006665">
    <property type="entry name" value="OmpA-like"/>
</dbReference>
<dbReference type="PATRIC" id="fig|754477.3.peg.2005"/>